<protein>
    <submittedName>
        <fullName evidence="12">Iron complex outermembrane recepter protein</fullName>
    </submittedName>
</protein>
<keyword evidence="6 8" id="KW-0472">Membrane</keyword>
<evidence type="ECO:0000259" key="10">
    <source>
        <dbReference type="Pfam" id="PF00593"/>
    </source>
</evidence>
<evidence type="ECO:0000256" key="5">
    <source>
        <dbReference type="ARBA" id="ARBA00023077"/>
    </source>
</evidence>
<evidence type="ECO:0000313" key="12">
    <source>
        <dbReference type="EMBL" id="SHN52453.1"/>
    </source>
</evidence>
<evidence type="ECO:0000256" key="3">
    <source>
        <dbReference type="ARBA" id="ARBA00022452"/>
    </source>
</evidence>
<keyword evidence="13" id="KW-1185">Reference proteome</keyword>
<dbReference type="GO" id="GO:0015344">
    <property type="term" value="F:siderophore uptake transmembrane transporter activity"/>
    <property type="evidence" value="ECO:0007669"/>
    <property type="project" value="TreeGrafter"/>
</dbReference>
<dbReference type="STRING" id="198312.SAMN02745193_00786"/>
<accession>A0A1M7S1R0</accession>
<dbReference type="InterPro" id="IPR012910">
    <property type="entry name" value="Plug_dom"/>
</dbReference>
<feature type="chain" id="PRO_5012432706" evidence="9">
    <location>
        <begin position="30"/>
        <end position="710"/>
    </location>
</feature>
<feature type="domain" description="TonB-dependent receptor-like beta-barrel" evidence="10">
    <location>
        <begin position="234"/>
        <end position="669"/>
    </location>
</feature>
<dbReference type="InterPro" id="IPR000531">
    <property type="entry name" value="Beta-barrel_TonB"/>
</dbReference>
<gene>
    <name evidence="12" type="ORF">SAMN02745193_00786</name>
</gene>
<evidence type="ECO:0000256" key="2">
    <source>
        <dbReference type="ARBA" id="ARBA00022448"/>
    </source>
</evidence>
<sequence>MNLCNLPRLLSGASMLAIPALFTAAPAAAEHNPPSADPDAVLTDTIIVTARNAEAITLDGIAPPQQIPLPADAAAIAARVPGGDIFGNGALSGQLSYRGLAGERVLGRVNGQRFATGGPNAMDPPLHYAPSILVDRIEVARGVAPVSIGPALAGAVNAELVQAQFSDSSSLTPQLRAAAQYRSVDDSYAVGGIAGLANESWRLGVIAAREQGEDYDFPGGSAVGTAFERNLYGVHAGFRTASGELFIEYRRSETDPSGNPPFALDVVFFDTDFVQGGFRGEIADDVTLNLRLGHVAVRHLMDNQTARQPAVPPMRARATFADADTTTAEASLRFGGPGSYVQIGGDAELTEKFVTITNPFNPAFFVESQPDARSDRIGGFVQWRGGLGAAEFEAGARIDRTRQSVGMPRLGDAVPMGPRNLASAFIAAGREASDTTMDVVLRGWAPLGAFIPRITLARKTRVPSVLERFGWLPTEASFGLADGNIYVGNRALRPETAWIAEAGFDHDGDWLTIRPTLFYRRVDDFIQGVPVDATIGVIESTVEMVANMNGDSTPLRFANTDAELYGADVDFSIRPLAQIELSGTASFVRGTRRDVNDDLYRVPPANLRLSAVWANNRLALGAELFAADAQERVAASNGEDASDAFATLGLFARYALAEGLALEAGVENLLDEAYAPHLAGRNRVGASDVPVGERLPGAGRGGWVRVTARF</sequence>
<dbReference type="EMBL" id="FRDF01000004">
    <property type="protein sequence ID" value="SHN52453.1"/>
    <property type="molecule type" value="Genomic_DNA"/>
</dbReference>
<keyword evidence="3" id="KW-1134">Transmembrane beta strand</keyword>
<dbReference type="RefSeq" id="WP_072673357.1">
    <property type="nucleotide sequence ID" value="NZ_FRDF01000004.1"/>
</dbReference>
<dbReference type="InterPro" id="IPR036942">
    <property type="entry name" value="Beta-barrel_TonB_sf"/>
</dbReference>
<feature type="domain" description="TonB-dependent receptor plug" evidence="11">
    <location>
        <begin position="72"/>
        <end position="155"/>
    </location>
</feature>
<dbReference type="Pfam" id="PF07715">
    <property type="entry name" value="Plug"/>
    <property type="match status" value="1"/>
</dbReference>
<evidence type="ECO:0000256" key="9">
    <source>
        <dbReference type="SAM" id="SignalP"/>
    </source>
</evidence>
<dbReference type="PANTHER" id="PTHR30069">
    <property type="entry name" value="TONB-DEPENDENT OUTER MEMBRANE RECEPTOR"/>
    <property type="match status" value="1"/>
</dbReference>
<comment type="subcellular location">
    <subcellularLocation>
        <location evidence="1">Cell outer membrane</location>
        <topology evidence="1">Multi-pass membrane protein</topology>
    </subcellularLocation>
</comment>
<dbReference type="Gene3D" id="2.170.130.10">
    <property type="entry name" value="TonB-dependent receptor, plug domain"/>
    <property type="match status" value="1"/>
</dbReference>
<proteinExistence type="inferred from homology"/>
<evidence type="ECO:0000256" key="7">
    <source>
        <dbReference type="ARBA" id="ARBA00023237"/>
    </source>
</evidence>
<evidence type="ECO:0000256" key="8">
    <source>
        <dbReference type="RuleBase" id="RU003357"/>
    </source>
</evidence>
<feature type="signal peptide" evidence="9">
    <location>
        <begin position="1"/>
        <end position="29"/>
    </location>
</feature>
<dbReference type="Pfam" id="PF00593">
    <property type="entry name" value="TonB_dep_Rec_b-barrel"/>
    <property type="match status" value="1"/>
</dbReference>
<organism evidence="12 13">
    <name type="scientific">Erythrobacter sanguineus</name>
    <dbReference type="NCBI Taxonomy" id="198312"/>
    <lineage>
        <taxon>Bacteria</taxon>
        <taxon>Pseudomonadati</taxon>
        <taxon>Pseudomonadota</taxon>
        <taxon>Alphaproteobacteria</taxon>
        <taxon>Sphingomonadales</taxon>
        <taxon>Erythrobacteraceae</taxon>
        <taxon>Erythrobacter/Porphyrobacter group</taxon>
        <taxon>Erythrobacter</taxon>
    </lineage>
</organism>
<keyword evidence="7" id="KW-0998">Cell outer membrane</keyword>
<comment type="similarity">
    <text evidence="8">Belongs to the TonB-dependent receptor family.</text>
</comment>
<keyword evidence="5 8" id="KW-0798">TonB box</keyword>
<evidence type="ECO:0000313" key="13">
    <source>
        <dbReference type="Proteomes" id="UP000184391"/>
    </source>
</evidence>
<evidence type="ECO:0000256" key="4">
    <source>
        <dbReference type="ARBA" id="ARBA00022692"/>
    </source>
</evidence>
<evidence type="ECO:0000256" key="6">
    <source>
        <dbReference type="ARBA" id="ARBA00023136"/>
    </source>
</evidence>
<dbReference type="AlphaFoldDB" id="A0A1M7S1R0"/>
<reference evidence="13" key="1">
    <citation type="submission" date="2016-12" db="EMBL/GenBank/DDBJ databases">
        <authorList>
            <person name="Varghese N."/>
            <person name="Submissions S."/>
        </authorList>
    </citation>
    <scope>NUCLEOTIDE SEQUENCE [LARGE SCALE GENOMIC DNA]</scope>
    <source>
        <strain evidence="13">DSM 11032</strain>
    </source>
</reference>
<dbReference type="GO" id="GO:0009279">
    <property type="term" value="C:cell outer membrane"/>
    <property type="evidence" value="ECO:0007669"/>
    <property type="project" value="UniProtKB-SubCell"/>
</dbReference>
<dbReference type="SUPFAM" id="SSF56935">
    <property type="entry name" value="Porins"/>
    <property type="match status" value="1"/>
</dbReference>
<name>A0A1M7S1R0_9SPHN</name>
<evidence type="ECO:0000259" key="11">
    <source>
        <dbReference type="Pfam" id="PF07715"/>
    </source>
</evidence>
<dbReference type="Proteomes" id="UP000184391">
    <property type="component" value="Unassembled WGS sequence"/>
</dbReference>
<dbReference type="GO" id="GO:0044718">
    <property type="term" value="P:siderophore transmembrane transport"/>
    <property type="evidence" value="ECO:0007669"/>
    <property type="project" value="TreeGrafter"/>
</dbReference>
<dbReference type="InterPro" id="IPR039426">
    <property type="entry name" value="TonB-dep_rcpt-like"/>
</dbReference>
<keyword evidence="4" id="KW-0812">Transmembrane</keyword>
<evidence type="ECO:0000256" key="1">
    <source>
        <dbReference type="ARBA" id="ARBA00004571"/>
    </source>
</evidence>
<dbReference type="OrthoDB" id="9760333at2"/>
<dbReference type="Gene3D" id="2.40.170.20">
    <property type="entry name" value="TonB-dependent receptor, beta-barrel domain"/>
    <property type="match status" value="1"/>
</dbReference>
<keyword evidence="9" id="KW-0732">Signal</keyword>
<dbReference type="PANTHER" id="PTHR30069:SF49">
    <property type="entry name" value="OUTER MEMBRANE PROTEIN C"/>
    <property type="match status" value="1"/>
</dbReference>
<keyword evidence="2" id="KW-0813">Transport</keyword>
<dbReference type="InterPro" id="IPR037066">
    <property type="entry name" value="Plug_dom_sf"/>
</dbReference>